<keyword evidence="7 8" id="KW-0505">Motor protein</keyword>
<evidence type="ECO:0000256" key="3">
    <source>
        <dbReference type="ARBA" id="ARBA00022741"/>
    </source>
</evidence>
<comment type="similarity">
    <text evidence="8">Belongs to the TRAFAC class myosin-kinesin ATPase superfamily. Myosin family.</text>
</comment>
<dbReference type="GO" id="GO:0016887">
    <property type="term" value="F:ATP hydrolysis activity"/>
    <property type="evidence" value="ECO:0007669"/>
    <property type="project" value="TreeGrafter"/>
</dbReference>
<evidence type="ECO:0000256" key="8">
    <source>
        <dbReference type="PROSITE-ProRule" id="PRU00782"/>
    </source>
</evidence>
<feature type="binding site" evidence="8">
    <location>
        <begin position="232"/>
        <end position="239"/>
    </location>
    <ligand>
        <name>ATP</name>
        <dbReference type="ChEBI" id="CHEBI:30616"/>
    </ligand>
</feature>
<evidence type="ECO:0000313" key="11">
    <source>
        <dbReference type="EMBL" id="KAI1883327.1"/>
    </source>
</evidence>
<comment type="caution">
    <text evidence="11">The sequence shown here is derived from an EMBL/GenBank/DDBJ whole genome shotgun (WGS) entry which is preliminary data.</text>
</comment>
<name>A0A8T3CH97_9TELE</name>
<sequence length="963" mass="107985">MNVTNGSETSAGGEASQGAACVLSIYSRLCQDGPPCCTLVVPRGAMATSVLQDAVATLGVGGAEGGGADLYQLVEVREEGGPEFVLEGTDRPVERVLMWPPHAQTQHPQSQGYYFLLRPRRHGDHSHGDGDSDGPFQEQDVDDLCSLTVLSEASILATLRTRFYANQIYTNAGGVLLALNPFCFLPIYNPKHMKLYDGQRPGRLRPHVFAMADRALCAMLHRHSSQAILITGHSGSGKTQTANFLLHCLTALSHKGYANGMKRTILGAGPVLEAFGNAKTAHNDNSSRFCKFVQVNYLESGVVRGAVVQTFLLEQSRVVCRNHRERNFHVFYFLLAGASDEERQELQLLPPEDYLYLTQQGCPMEEDAVLLKHQYKRLKQAMEMVGFLPATRKQIFMVLSAVLHLGNLSYTCRETDTDAGPDVGSSQTLNTLCDLLQVKQELLQEALTRRRATGALSVPYSQREAVAARDSLAKSLYSTLFDWIVLRINHSLLNKKDSQDPEDSALPQCLAIGVLDICGFEDVKTNIFEQFCINYTNEQLQCYFSQHIFQLEQEDYQAEGLLWQNIDFTDNSSCIDLISGLPSGLLPLLDQESISLQGTGHTLLARFQQEHHGNPFFSATPETEPAFVIQHFAGKVKYLVQNRDCMRPSVLALLRCSGRPFVRQLVGLSLVAVFRWGVVRAVIHSMTAFKQAGRHRAAKTAALLRRGSRTSIGELRRKSGATVERLQSRSSLLEFSFDRSEEHPLELMEDIFASYESRKRSKGNKQKQLIPKSLIDVPSLRSILGQMLWDCSTTALLNLHHKEQPSSVSAQLQGILCKLLQFLKTTQPVFIHCICSNAEKKEMYFDEALVLAQLQCLDMLETVCIQRDGYSCKYTFQEFTEMFKVLLPEEDGEPQKDILTLLQEMGMASSTYQMGKSKVFLKELQQQQLQERLQERRSQELRRKVAVLQRWFRATRRGSTSCR</sequence>
<dbReference type="GO" id="GO:0016459">
    <property type="term" value="C:myosin complex"/>
    <property type="evidence" value="ECO:0007669"/>
    <property type="project" value="UniProtKB-KW"/>
</dbReference>
<dbReference type="PROSITE" id="PS51456">
    <property type="entry name" value="MYOSIN_MOTOR"/>
    <property type="match status" value="1"/>
</dbReference>
<dbReference type="InterPro" id="IPR027417">
    <property type="entry name" value="P-loop_NTPase"/>
</dbReference>
<keyword evidence="3 8" id="KW-0547">Nucleotide-binding</keyword>
<feature type="domain" description="Ras-associating" evidence="9">
    <location>
        <begin position="19"/>
        <end position="122"/>
    </location>
</feature>
<keyword evidence="8" id="KW-0009">Actin-binding</keyword>
<dbReference type="GO" id="GO:0000146">
    <property type="term" value="F:microfilament motor activity"/>
    <property type="evidence" value="ECO:0007669"/>
    <property type="project" value="InterPro"/>
</dbReference>
<dbReference type="EMBL" id="JAERUA010000024">
    <property type="protein sequence ID" value="KAI1883327.1"/>
    <property type="molecule type" value="Genomic_DNA"/>
</dbReference>
<dbReference type="Gene3D" id="1.20.120.720">
    <property type="entry name" value="Myosin VI head, motor domain, U50 subdomain"/>
    <property type="match status" value="1"/>
</dbReference>
<feature type="region of interest" description="Actin-binding" evidence="8">
    <location>
        <begin position="816"/>
        <end position="838"/>
    </location>
</feature>
<dbReference type="GO" id="GO:0030048">
    <property type="term" value="P:actin filament-based movement"/>
    <property type="evidence" value="ECO:0007669"/>
    <property type="project" value="TreeGrafter"/>
</dbReference>
<dbReference type="Pfam" id="PF00063">
    <property type="entry name" value="Myosin_head"/>
    <property type="match status" value="2"/>
</dbReference>
<keyword evidence="4 8" id="KW-0067">ATP-binding</keyword>
<protein>
    <recommendedName>
        <fullName evidence="13">Myosin motor domain-containing protein</fullName>
    </recommendedName>
</protein>
<dbReference type="SUPFAM" id="SSF52540">
    <property type="entry name" value="P-loop containing nucleoside triphosphate hydrolases"/>
    <property type="match status" value="1"/>
</dbReference>
<evidence type="ECO:0000313" key="12">
    <source>
        <dbReference type="Proteomes" id="UP000829720"/>
    </source>
</evidence>
<dbReference type="Gene3D" id="1.20.5.4820">
    <property type="match status" value="1"/>
</dbReference>
<keyword evidence="5" id="KW-0175">Coiled coil</keyword>
<evidence type="ECO:0000256" key="7">
    <source>
        <dbReference type="ARBA" id="ARBA00023175"/>
    </source>
</evidence>
<proteinExistence type="inferred from homology"/>
<dbReference type="Gene3D" id="1.20.58.530">
    <property type="match status" value="2"/>
</dbReference>
<dbReference type="GO" id="GO:0005524">
    <property type="term" value="F:ATP binding"/>
    <property type="evidence" value="ECO:0007669"/>
    <property type="project" value="UniProtKB-UniRule"/>
</dbReference>
<feature type="domain" description="Myosin motor" evidence="10">
    <location>
        <begin position="139"/>
        <end position="934"/>
    </location>
</feature>
<evidence type="ECO:0000259" key="9">
    <source>
        <dbReference type="PROSITE" id="PS50200"/>
    </source>
</evidence>
<dbReference type="GO" id="GO:0005096">
    <property type="term" value="F:GTPase activator activity"/>
    <property type="evidence" value="ECO:0007669"/>
    <property type="project" value="InterPro"/>
</dbReference>
<evidence type="ECO:0000256" key="5">
    <source>
        <dbReference type="ARBA" id="ARBA00023054"/>
    </source>
</evidence>
<dbReference type="InterPro" id="IPR029071">
    <property type="entry name" value="Ubiquitin-like_domsf"/>
</dbReference>
<dbReference type="InterPro" id="IPR036961">
    <property type="entry name" value="Kinesin_motor_dom_sf"/>
</dbReference>
<keyword evidence="12" id="KW-1185">Reference proteome</keyword>
<dbReference type="PRINTS" id="PR00193">
    <property type="entry name" value="MYOSINHEAVY"/>
</dbReference>
<dbReference type="Gene3D" id="1.10.10.820">
    <property type="match status" value="1"/>
</dbReference>
<dbReference type="GO" id="GO:0005884">
    <property type="term" value="C:actin filament"/>
    <property type="evidence" value="ECO:0007669"/>
    <property type="project" value="TreeGrafter"/>
</dbReference>
<dbReference type="Pfam" id="PF00788">
    <property type="entry name" value="RA"/>
    <property type="match status" value="1"/>
</dbReference>
<dbReference type="GO" id="GO:0030027">
    <property type="term" value="C:lamellipodium"/>
    <property type="evidence" value="ECO:0007669"/>
    <property type="project" value="TreeGrafter"/>
</dbReference>
<dbReference type="GO" id="GO:0072673">
    <property type="term" value="P:lamellipodium morphogenesis"/>
    <property type="evidence" value="ECO:0007669"/>
    <property type="project" value="TreeGrafter"/>
</dbReference>
<dbReference type="GO" id="GO:0051015">
    <property type="term" value="F:actin filament binding"/>
    <property type="evidence" value="ECO:0007669"/>
    <property type="project" value="TreeGrafter"/>
</dbReference>
<dbReference type="GO" id="GO:0005737">
    <property type="term" value="C:cytoplasm"/>
    <property type="evidence" value="ECO:0007669"/>
    <property type="project" value="UniProtKB-SubCell"/>
</dbReference>
<dbReference type="PANTHER" id="PTHR46184:SF2">
    <property type="entry name" value="UNCONVENTIONAL MYOSIN-IXB"/>
    <property type="match status" value="1"/>
</dbReference>
<evidence type="ECO:0000256" key="4">
    <source>
        <dbReference type="ARBA" id="ARBA00022840"/>
    </source>
</evidence>
<dbReference type="AlphaFoldDB" id="A0A8T3CH97"/>
<dbReference type="GO" id="GO:0035556">
    <property type="term" value="P:intracellular signal transduction"/>
    <property type="evidence" value="ECO:0007669"/>
    <property type="project" value="InterPro"/>
</dbReference>
<dbReference type="OrthoDB" id="10055605at2759"/>
<accession>A0A8T3CH97</accession>
<evidence type="ECO:0000256" key="6">
    <source>
        <dbReference type="ARBA" id="ARBA00023123"/>
    </source>
</evidence>
<evidence type="ECO:0000256" key="2">
    <source>
        <dbReference type="ARBA" id="ARBA00022490"/>
    </source>
</evidence>
<gene>
    <name evidence="11" type="ORF">AGOR_G00244050</name>
</gene>
<keyword evidence="6 8" id="KW-0518">Myosin</keyword>
<reference evidence="11" key="1">
    <citation type="submission" date="2021-01" db="EMBL/GenBank/DDBJ databases">
        <authorList>
            <person name="Zahm M."/>
            <person name="Roques C."/>
            <person name="Cabau C."/>
            <person name="Klopp C."/>
            <person name="Donnadieu C."/>
            <person name="Jouanno E."/>
            <person name="Lampietro C."/>
            <person name="Louis A."/>
            <person name="Herpin A."/>
            <person name="Echchiki A."/>
            <person name="Berthelot C."/>
            <person name="Parey E."/>
            <person name="Roest-Crollius H."/>
            <person name="Braasch I."/>
            <person name="Postlethwait J."/>
            <person name="Bobe J."/>
            <person name="Montfort J."/>
            <person name="Bouchez O."/>
            <person name="Begum T."/>
            <person name="Mejri S."/>
            <person name="Adams A."/>
            <person name="Chen W.-J."/>
            <person name="Guiguen Y."/>
        </authorList>
    </citation>
    <scope>NUCLEOTIDE SEQUENCE</scope>
    <source>
        <tissue evidence="11">Blood</tissue>
    </source>
</reference>
<evidence type="ECO:0008006" key="13">
    <source>
        <dbReference type="Google" id="ProtNLM"/>
    </source>
</evidence>
<dbReference type="InterPro" id="IPR000159">
    <property type="entry name" value="RA_dom"/>
</dbReference>
<keyword evidence="2" id="KW-0963">Cytoplasm</keyword>
<dbReference type="InterPro" id="IPR046987">
    <property type="entry name" value="Myo9"/>
</dbReference>
<comment type="subcellular location">
    <subcellularLocation>
        <location evidence="1">Cytoplasm</location>
    </subcellularLocation>
</comment>
<organism evidence="11 12">
    <name type="scientific">Albula goreensis</name>
    <dbReference type="NCBI Taxonomy" id="1534307"/>
    <lineage>
        <taxon>Eukaryota</taxon>
        <taxon>Metazoa</taxon>
        <taxon>Chordata</taxon>
        <taxon>Craniata</taxon>
        <taxon>Vertebrata</taxon>
        <taxon>Euteleostomi</taxon>
        <taxon>Actinopterygii</taxon>
        <taxon>Neopterygii</taxon>
        <taxon>Teleostei</taxon>
        <taxon>Albuliformes</taxon>
        <taxon>Albulidae</taxon>
        <taxon>Albula</taxon>
    </lineage>
</organism>
<dbReference type="Proteomes" id="UP000829720">
    <property type="component" value="Unassembled WGS sequence"/>
</dbReference>
<evidence type="ECO:0000259" key="10">
    <source>
        <dbReference type="PROSITE" id="PS51456"/>
    </source>
</evidence>
<dbReference type="InterPro" id="IPR001609">
    <property type="entry name" value="Myosin_head_motor_dom-like"/>
</dbReference>
<dbReference type="SUPFAM" id="SSF54236">
    <property type="entry name" value="Ubiquitin-like"/>
    <property type="match status" value="1"/>
</dbReference>
<dbReference type="PANTHER" id="PTHR46184">
    <property type="entry name" value="UNCONVENTIONAL MYOSIN-IXB-LIKE PROTEIN"/>
    <property type="match status" value="1"/>
</dbReference>
<dbReference type="PROSITE" id="PS50200">
    <property type="entry name" value="RA"/>
    <property type="match status" value="1"/>
</dbReference>
<evidence type="ECO:0000256" key="1">
    <source>
        <dbReference type="ARBA" id="ARBA00004496"/>
    </source>
</evidence>
<dbReference type="SMART" id="SM00314">
    <property type="entry name" value="RA"/>
    <property type="match status" value="1"/>
</dbReference>
<dbReference type="SMART" id="SM00242">
    <property type="entry name" value="MYSc"/>
    <property type="match status" value="1"/>
</dbReference>
<dbReference type="Gene3D" id="3.40.850.10">
    <property type="entry name" value="Kinesin motor domain"/>
    <property type="match status" value="2"/>
</dbReference>
<dbReference type="GO" id="GO:0001726">
    <property type="term" value="C:ruffle"/>
    <property type="evidence" value="ECO:0007669"/>
    <property type="project" value="TreeGrafter"/>
</dbReference>